<protein>
    <submittedName>
        <fullName evidence="1">Uncharacterized protein</fullName>
    </submittedName>
</protein>
<evidence type="ECO:0000313" key="2">
    <source>
        <dbReference type="Proteomes" id="UP001212821"/>
    </source>
</evidence>
<evidence type="ECO:0000313" key="1">
    <source>
        <dbReference type="EMBL" id="WBP90844.1"/>
    </source>
</evidence>
<organism evidence="1 2">
    <name type="scientific">Kitasatospora cathayae</name>
    <dbReference type="NCBI Taxonomy" id="3004092"/>
    <lineage>
        <taxon>Bacteria</taxon>
        <taxon>Bacillati</taxon>
        <taxon>Actinomycetota</taxon>
        <taxon>Actinomycetes</taxon>
        <taxon>Kitasatosporales</taxon>
        <taxon>Streptomycetaceae</taxon>
        <taxon>Kitasatospora</taxon>
    </lineage>
</organism>
<proteinExistence type="predicted"/>
<keyword evidence="2" id="KW-1185">Reference proteome</keyword>
<gene>
    <name evidence="1" type="ORF">O1G21_36595</name>
</gene>
<dbReference type="RefSeq" id="WP_270149872.1">
    <property type="nucleotide sequence ID" value="NZ_CP115450.1"/>
</dbReference>
<dbReference type="Proteomes" id="UP001212821">
    <property type="component" value="Chromosome"/>
</dbReference>
<name>A0ABY7QEL8_9ACTN</name>
<reference evidence="2" key="1">
    <citation type="submission" date="2022-12" db="EMBL/GenBank/DDBJ databases">
        <authorList>
            <person name="Mo P."/>
        </authorList>
    </citation>
    <scope>NUCLEOTIDE SEQUENCE [LARGE SCALE GENOMIC DNA]</scope>
    <source>
        <strain evidence="2">HUAS 3-15</strain>
    </source>
</reference>
<dbReference type="EMBL" id="CP115450">
    <property type="protein sequence ID" value="WBP90844.1"/>
    <property type="molecule type" value="Genomic_DNA"/>
</dbReference>
<sequence length="61" mass="6859">MDDPIWSALPAEARRAVDEHLTAGRHVHAIKAIRDASPERLPSIRVYMDVIMDRKAELGLP</sequence>
<accession>A0ABY7QEL8</accession>